<feature type="region of interest" description="Disordered" evidence="4">
    <location>
        <begin position="336"/>
        <end position="361"/>
    </location>
</feature>
<dbReference type="PANTHER" id="PTHR34819:SF3">
    <property type="entry name" value="CELL SURFACE PROTEIN"/>
    <property type="match status" value="1"/>
</dbReference>
<dbReference type="InterPro" id="IPR051172">
    <property type="entry name" value="Chlamydia_OmcB"/>
</dbReference>
<dbReference type="InterPro" id="IPR040683">
    <property type="entry name" value="CshA_NR2"/>
</dbReference>
<gene>
    <name evidence="6" type="ORF">SAMN04488690_1277</name>
</gene>
<dbReference type="InterPro" id="IPR045474">
    <property type="entry name" value="GEVED"/>
</dbReference>
<proteinExistence type="predicted"/>
<sequence length="2059" mass="210264">MWQSTTSRISAGGESVHPEKSAYPGRTGRWLAAGLLLLLLSVVLPSSAWAAAYATGGTSPYRNTVLWLTWGGGTDLGTAGVTLNNGDTSSISMPVAAGINLSVSCSLANISGGGLLQSYRPGNFSGDSLDDLYNVGGTGGANRLIAGISRSTGTSSFEINCVSTLGGAPYRLRGVVMADAESINNSGEFVEASALGTWNVVEMRKNLSAGAYNVTKSSSGGNSVIRFGPGNDNNTAAVTFLNFDNAAHAPGNLAVNMGFSMRGGGTTAIAIGLLVPYADFGDAPQSYGDAMHVVDDLQFRPDGLPVNATPTNINTAGYTPGGLAPPLTDFLGTMGPDTEQKSSYSADAKGDDNFPSGNPNEENAWPASYVLTVMQAGTQISQPVACVGSGSVAGWIDFNRNGTFDPGERSNISACSGGGANLSWTVPAQVSAGSSYVRLRYATNAAQIQQPTGVADDGEVEDHLITITAPALKVVKSNNATGGIWNYGQAGTQYTLTISNTTNVPTGNPPNVPAGVITVRDQLPAGIVPNWTGTLSSGSWSCTASGQAVSCTSSQVLSAAGTAGDSSSFTLPVTVSASASGLLRNHASVGGGYDPFNGGNPPAPGEACTDANHCTRSDVTVPVTRVSYAKRSNTTGPVAVGATVSYTVDVTIADGNSRDVLTLTDTLGTGLDFASVTNAGAFTCNAANPLVCTLPAGTVPGTYSLTYAATVNAQASGQVVNTVVGTGTDTPTCSSNCTTTTPVAAPRISVSKASATAGPVAVGDSVAYTVSVVVADARTTAAVTLTDTLGAGLDFGSMTNAGGFICVPGNPLVCTLPAGTVPGSYAFSYTGIVNAQAVGQVRNAVVPSGPDNPSCVGSCDTTTPLASPQVSYAKLASTGGPVRVGDSIGYTLSVTVARSRTTDVVTLTDTLGSGLDFSSVTSAGIFTCNAANPLVCTLPAGTVPGTYSLSYSATVNAQASGTVRNAVLGTGTDTPSCTTNCDTTTPVATPGVSYAKSVNSAGPVSVGDSLAYTLTTVVTNSRTTDVVTLTDTLGSGLDFGSVTSAGAYTCNAANPLVCTLPAGTAPGSYSLSYSAVVNAQATGQVTNAVLGSGGDNPSCTVNCDTTTPVAGSQIDYRKTSAAVGSVKVGDSIAYTLTAVVSRSRTTAVFTLTDTLGQGLDFGSVTATTGFTCNAANPLLCTLPAATAPGTYTVNYTATVNAQAKGSVSNAVLGSGTGTNTCATDCTTTTPVLAATVTYRKSSSTASPVNIGDAVDYSVEVVVANSQTTDVFTLTDTLGAGLDLQSVTQPGAFTCNASNPLVCTLPAGTAPGTYTLGYRAQVNAQASGSVRNAVLGSGGDTPSCSGTCSTEHVLAEPRVVLEKLSGPASGSEVRPGDRLRYTLRATVERASLRQPLQLLDTPDAGLSVDTLPAGCVQQGTDIVCTLPAGTPVGQHEFVYQAIVNQEARTEVLNRLRGQYPDGSPPPECTTCETRHKVISDFALRITKTANPRLVKVGDLVRYQLVVENVGSSHWRDGVVVDTPPPGFSYVDGSMRVADDDGAFSLGGSQTPLRIGAVDIAVGRSATITYLLRVGAGVRAGNHINQAVATAGDGTPLSNVATAEVRMDADPLLEDSLVFGTVFDDRDGDGWQDSAELTGVRVQGGFAPAAYVPGSTTLDRGDGPQPLADASAPLLHGVQVGVIHGLASTSDAVESHQVVIRQRLRELSFTDDFVLESAQGHRLQLDAQGVATVQRSGEAAKGLTAAEPTVHREIARVAEGYEVAYVIRNSGIQEQGIPGVRLATVEGLLIETDPFGRYHLADVHGGDARLGRNFIVKLDPATVPAGSGLTTENPLLRRVTQGVPTRFSFGVRLPPSPQAAAERAELALGEVLFAPGSSELRASYRPVLAKMAEVVDRYQGGDVVIAANGESQALAFARAVAVRDALQAEVAEGSRAGLTVQLRTDVRDPHSLVAGVDAGGALLGNVLFDTDKAVIREEFKPLLAAIAARLEQMGGGQVSLVGHTDVRGSHAYNQALGLRRANAVFEALRMQLSPAVQQRLRVRNEETAATRAAAHQQEARR</sequence>
<evidence type="ECO:0000256" key="4">
    <source>
        <dbReference type="SAM" id="MobiDB-lite"/>
    </source>
</evidence>
<dbReference type="InterPro" id="IPR036737">
    <property type="entry name" value="OmpA-like_sf"/>
</dbReference>
<dbReference type="InterPro" id="IPR047589">
    <property type="entry name" value="DUF11_rpt"/>
</dbReference>
<dbReference type="InterPro" id="IPR006665">
    <property type="entry name" value="OmpA-like"/>
</dbReference>
<organism evidence="6 7">
    <name type="scientific">Stenotrophomonas indicatrix</name>
    <dbReference type="NCBI Taxonomy" id="2045451"/>
    <lineage>
        <taxon>Bacteria</taxon>
        <taxon>Pseudomonadati</taxon>
        <taxon>Pseudomonadota</taxon>
        <taxon>Gammaproteobacteria</taxon>
        <taxon>Lysobacterales</taxon>
        <taxon>Lysobacteraceae</taxon>
        <taxon>Stenotrophomonas</taxon>
    </lineage>
</organism>
<feature type="domain" description="OmpA-like" evidence="5">
    <location>
        <begin position="1953"/>
        <end position="2059"/>
    </location>
</feature>
<dbReference type="SUPFAM" id="SSF103088">
    <property type="entry name" value="OmpA-like"/>
    <property type="match status" value="2"/>
</dbReference>
<dbReference type="CDD" id="cd07185">
    <property type="entry name" value="OmpA_C-like"/>
    <property type="match status" value="1"/>
</dbReference>
<evidence type="ECO:0000256" key="2">
    <source>
        <dbReference type="ARBA" id="ARBA00023136"/>
    </source>
</evidence>
<dbReference type="InterPro" id="IPR001434">
    <property type="entry name" value="OmcB-like_DUF11"/>
</dbReference>
<dbReference type="RefSeq" id="WP_258954737.1">
    <property type="nucleotide sequence ID" value="NZ_FWEU01000002.1"/>
</dbReference>
<dbReference type="Pfam" id="PF20009">
    <property type="entry name" value="GEVED"/>
    <property type="match status" value="1"/>
</dbReference>
<comment type="subcellular location">
    <subcellularLocation>
        <location evidence="1">Membrane</location>
    </subcellularLocation>
</comment>
<dbReference type="Pfam" id="PF01345">
    <property type="entry name" value="DUF11"/>
    <property type="match status" value="5"/>
</dbReference>
<evidence type="ECO:0000313" key="7">
    <source>
        <dbReference type="Proteomes" id="UP000191133"/>
    </source>
</evidence>
<dbReference type="Gene3D" id="3.30.1330.60">
    <property type="entry name" value="OmpA-like domain"/>
    <property type="match status" value="1"/>
</dbReference>
<dbReference type="EMBL" id="FWEU01000002">
    <property type="protein sequence ID" value="SLM23583.1"/>
    <property type="molecule type" value="Genomic_DNA"/>
</dbReference>
<keyword evidence="2 3" id="KW-0472">Membrane</keyword>
<evidence type="ECO:0000256" key="3">
    <source>
        <dbReference type="PROSITE-ProRule" id="PRU00473"/>
    </source>
</evidence>
<dbReference type="PRINTS" id="PR01021">
    <property type="entry name" value="OMPADOMAIN"/>
</dbReference>
<evidence type="ECO:0000313" key="6">
    <source>
        <dbReference type="EMBL" id="SLM23583.1"/>
    </source>
</evidence>
<dbReference type="PANTHER" id="PTHR34819">
    <property type="entry name" value="LARGE CYSTEINE-RICH PERIPLASMIC PROTEIN OMCB"/>
    <property type="match status" value="1"/>
</dbReference>
<dbReference type="Proteomes" id="UP000191133">
    <property type="component" value="Unassembled WGS sequence"/>
</dbReference>
<dbReference type="Pfam" id="PF18651">
    <property type="entry name" value="CshA_NR2"/>
    <property type="match status" value="1"/>
</dbReference>
<dbReference type="Pfam" id="PF00691">
    <property type="entry name" value="OmpA"/>
    <property type="match status" value="1"/>
</dbReference>
<evidence type="ECO:0000259" key="5">
    <source>
        <dbReference type="PROSITE" id="PS51123"/>
    </source>
</evidence>
<dbReference type="PROSITE" id="PS51123">
    <property type="entry name" value="OMPA_2"/>
    <property type="match status" value="1"/>
</dbReference>
<dbReference type="GO" id="GO:0016020">
    <property type="term" value="C:membrane"/>
    <property type="evidence" value="ECO:0007669"/>
    <property type="project" value="UniProtKB-SubCell"/>
</dbReference>
<evidence type="ECO:0000256" key="1">
    <source>
        <dbReference type="ARBA" id="ARBA00004370"/>
    </source>
</evidence>
<feature type="region of interest" description="Disordered" evidence="4">
    <location>
        <begin position="1"/>
        <end position="22"/>
    </location>
</feature>
<reference evidence="7" key="1">
    <citation type="submission" date="2016-10" db="EMBL/GenBank/DDBJ databases">
        <authorList>
            <person name="Varghese N."/>
        </authorList>
    </citation>
    <scope>NUCLEOTIDE SEQUENCE [LARGE SCALE GENOMIC DNA]</scope>
    <source>
        <strain evidence="7">92MFCol6.1</strain>
    </source>
</reference>
<dbReference type="InterPro" id="IPR006664">
    <property type="entry name" value="OMP_bac"/>
</dbReference>
<name>A0A1W1GW42_9GAMM</name>
<accession>A0A1W1GW42</accession>
<dbReference type="NCBIfam" id="TIGR01451">
    <property type="entry name" value="B_ant_repeat"/>
    <property type="match status" value="1"/>
</dbReference>
<protein>
    <submittedName>
        <fullName evidence="6">Conserved repeat domain-containing protein/fimbrial isopeptide formation D2 domain-containing protein</fullName>
    </submittedName>
</protein>